<evidence type="ECO:0000256" key="6">
    <source>
        <dbReference type="ARBA" id="ARBA00022552"/>
    </source>
</evidence>
<dbReference type="Gene3D" id="3.40.1280.10">
    <property type="match status" value="1"/>
</dbReference>
<comment type="similarity">
    <text evidence="2 12">Belongs to the RNA methyltransferase RsmE family.</text>
</comment>
<keyword evidence="6 12" id="KW-0698">rRNA processing</keyword>
<evidence type="ECO:0000256" key="10">
    <source>
        <dbReference type="ARBA" id="ARBA00025699"/>
    </source>
</evidence>
<dbReference type="NCBIfam" id="TIGR00046">
    <property type="entry name" value="RsmE family RNA methyltransferase"/>
    <property type="match status" value="1"/>
</dbReference>
<dbReference type="InterPro" id="IPR029028">
    <property type="entry name" value="Alpha/beta_knot_MTases"/>
</dbReference>
<dbReference type="NCBIfam" id="NF008692">
    <property type="entry name" value="PRK11713.1-5"/>
    <property type="match status" value="1"/>
</dbReference>
<dbReference type="InterPro" id="IPR046887">
    <property type="entry name" value="RsmE_PUA-like"/>
</dbReference>
<sequence>MSECNSKGQALDLSEDLMHYASRVLRLRDNSELRVWNGRGQEFMGTLHYLSKKLAEIRITEGPLPLQDTELMRPVWIAQALPEGDKMDWVLEKTTELGASAFWPIQAQRSVVRLNAERQEKKAAHWERIVQAASLQSERQHLPQLHSAMSLEAAFESIAKQAPGAQLLWFTPEASTTLTQWCTGVSGQLPVTQPLQTLVICVGPEGGWSGEETQWAVEHGAVALQFSRRILRTETFALACLSQLTALLQLESKA</sequence>
<dbReference type="InterPro" id="IPR006700">
    <property type="entry name" value="RsmE"/>
</dbReference>
<dbReference type="RefSeq" id="WP_431310099.1">
    <property type="nucleotide sequence ID" value="NZ_BSOJ01000028.1"/>
</dbReference>
<evidence type="ECO:0000256" key="2">
    <source>
        <dbReference type="ARBA" id="ARBA00005528"/>
    </source>
</evidence>
<dbReference type="InterPro" id="IPR029026">
    <property type="entry name" value="tRNA_m1G_MTases_N"/>
</dbReference>
<comment type="catalytic activity">
    <reaction evidence="11 12">
        <text>uridine(1498) in 16S rRNA + S-adenosyl-L-methionine = N(3)-methyluridine(1498) in 16S rRNA + S-adenosyl-L-homocysteine + H(+)</text>
        <dbReference type="Rhea" id="RHEA:42920"/>
        <dbReference type="Rhea" id="RHEA-COMP:10283"/>
        <dbReference type="Rhea" id="RHEA-COMP:10284"/>
        <dbReference type="ChEBI" id="CHEBI:15378"/>
        <dbReference type="ChEBI" id="CHEBI:57856"/>
        <dbReference type="ChEBI" id="CHEBI:59789"/>
        <dbReference type="ChEBI" id="CHEBI:65315"/>
        <dbReference type="ChEBI" id="CHEBI:74502"/>
        <dbReference type="EC" id="2.1.1.193"/>
    </reaction>
</comment>
<accession>A0ABQ5YRQ8</accession>
<comment type="function">
    <text evidence="10 12">Specifically methylates the N3 position of the uracil ring of uridine 1498 (m3U1498) in 16S rRNA. Acts on the fully assembled 30S ribosomal subunit.</text>
</comment>
<keyword evidence="8 12" id="KW-0808">Transferase</keyword>
<evidence type="ECO:0000256" key="8">
    <source>
        <dbReference type="ARBA" id="ARBA00022679"/>
    </source>
</evidence>
<comment type="subcellular location">
    <subcellularLocation>
        <location evidence="1 12">Cytoplasm</location>
    </subcellularLocation>
</comment>
<dbReference type="Proteomes" id="UP001156664">
    <property type="component" value="Unassembled WGS sequence"/>
</dbReference>
<dbReference type="PIRSF" id="PIRSF015601">
    <property type="entry name" value="MTase_slr0722"/>
    <property type="match status" value="1"/>
</dbReference>
<dbReference type="CDD" id="cd18084">
    <property type="entry name" value="RsmE-like"/>
    <property type="match status" value="1"/>
</dbReference>
<protein>
    <recommendedName>
        <fullName evidence="4 12">Ribosomal RNA small subunit methyltransferase E</fullName>
        <ecNumber evidence="3 12">2.1.1.193</ecNumber>
    </recommendedName>
</protein>
<organism evidence="15 16">
    <name type="scientific">Limnobacter litoralis</name>
    <dbReference type="NCBI Taxonomy" id="481366"/>
    <lineage>
        <taxon>Bacteria</taxon>
        <taxon>Pseudomonadati</taxon>
        <taxon>Pseudomonadota</taxon>
        <taxon>Betaproteobacteria</taxon>
        <taxon>Burkholderiales</taxon>
        <taxon>Burkholderiaceae</taxon>
        <taxon>Limnobacter</taxon>
    </lineage>
</organism>
<dbReference type="GO" id="GO:0008168">
    <property type="term" value="F:methyltransferase activity"/>
    <property type="evidence" value="ECO:0007669"/>
    <property type="project" value="UniProtKB-KW"/>
</dbReference>
<evidence type="ECO:0000256" key="12">
    <source>
        <dbReference type="PIRNR" id="PIRNR015601"/>
    </source>
</evidence>
<evidence type="ECO:0000256" key="1">
    <source>
        <dbReference type="ARBA" id="ARBA00004496"/>
    </source>
</evidence>
<keyword evidence="16" id="KW-1185">Reference proteome</keyword>
<evidence type="ECO:0000313" key="15">
    <source>
        <dbReference type="EMBL" id="GLR27173.1"/>
    </source>
</evidence>
<evidence type="ECO:0000256" key="3">
    <source>
        <dbReference type="ARBA" id="ARBA00012328"/>
    </source>
</evidence>
<dbReference type="PANTHER" id="PTHR30027:SF3">
    <property type="entry name" value="16S RRNA (URACIL(1498)-N(3))-METHYLTRANSFERASE"/>
    <property type="match status" value="1"/>
</dbReference>
<dbReference type="InterPro" id="IPR046886">
    <property type="entry name" value="RsmE_MTase_dom"/>
</dbReference>
<evidence type="ECO:0000256" key="7">
    <source>
        <dbReference type="ARBA" id="ARBA00022603"/>
    </source>
</evidence>
<comment type="caution">
    <text evidence="15">The sequence shown here is derived from an EMBL/GenBank/DDBJ whole genome shotgun (WGS) entry which is preliminary data.</text>
</comment>
<evidence type="ECO:0000313" key="16">
    <source>
        <dbReference type="Proteomes" id="UP001156664"/>
    </source>
</evidence>
<dbReference type="InterPro" id="IPR015947">
    <property type="entry name" value="PUA-like_sf"/>
</dbReference>
<evidence type="ECO:0000256" key="9">
    <source>
        <dbReference type="ARBA" id="ARBA00022691"/>
    </source>
</evidence>
<gene>
    <name evidence="15" type="ORF">GCM10007875_22640</name>
</gene>
<feature type="domain" description="Ribosomal RNA small subunit methyltransferase E PUA-like" evidence="14">
    <location>
        <begin position="16"/>
        <end position="59"/>
    </location>
</feature>
<proteinExistence type="inferred from homology"/>
<name>A0ABQ5YRQ8_9BURK</name>
<dbReference type="Pfam" id="PF04452">
    <property type="entry name" value="Methyltrans_RNA"/>
    <property type="match status" value="1"/>
</dbReference>
<dbReference type="Pfam" id="PF20260">
    <property type="entry name" value="PUA_4"/>
    <property type="match status" value="1"/>
</dbReference>
<feature type="domain" description="Ribosomal RNA small subunit methyltransferase E methyltransferase" evidence="13">
    <location>
        <begin position="71"/>
        <end position="244"/>
    </location>
</feature>
<evidence type="ECO:0000259" key="14">
    <source>
        <dbReference type="Pfam" id="PF20260"/>
    </source>
</evidence>
<reference evidence="16" key="1">
    <citation type="journal article" date="2019" name="Int. J. Syst. Evol. Microbiol.">
        <title>The Global Catalogue of Microorganisms (GCM) 10K type strain sequencing project: providing services to taxonomists for standard genome sequencing and annotation.</title>
        <authorList>
            <consortium name="The Broad Institute Genomics Platform"/>
            <consortium name="The Broad Institute Genome Sequencing Center for Infectious Disease"/>
            <person name="Wu L."/>
            <person name="Ma J."/>
        </authorList>
    </citation>
    <scope>NUCLEOTIDE SEQUENCE [LARGE SCALE GENOMIC DNA]</scope>
    <source>
        <strain evidence="16">NBRC 105857</strain>
    </source>
</reference>
<evidence type="ECO:0000256" key="11">
    <source>
        <dbReference type="ARBA" id="ARBA00047944"/>
    </source>
</evidence>
<dbReference type="EMBL" id="BSOJ01000028">
    <property type="protein sequence ID" value="GLR27173.1"/>
    <property type="molecule type" value="Genomic_DNA"/>
</dbReference>
<keyword evidence="9 12" id="KW-0949">S-adenosyl-L-methionine</keyword>
<keyword evidence="5 12" id="KW-0963">Cytoplasm</keyword>
<keyword evidence="7 12" id="KW-0489">Methyltransferase</keyword>
<dbReference type="SUPFAM" id="SSF75217">
    <property type="entry name" value="alpha/beta knot"/>
    <property type="match status" value="1"/>
</dbReference>
<dbReference type="GO" id="GO:0032259">
    <property type="term" value="P:methylation"/>
    <property type="evidence" value="ECO:0007669"/>
    <property type="project" value="UniProtKB-KW"/>
</dbReference>
<evidence type="ECO:0000256" key="4">
    <source>
        <dbReference type="ARBA" id="ARBA00013673"/>
    </source>
</evidence>
<dbReference type="PANTHER" id="PTHR30027">
    <property type="entry name" value="RIBOSOMAL RNA SMALL SUBUNIT METHYLTRANSFERASE E"/>
    <property type="match status" value="1"/>
</dbReference>
<dbReference type="SUPFAM" id="SSF88697">
    <property type="entry name" value="PUA domain-like"/>
    <property type="match status" value="1"/>
</dbReference>
<evidence type="ECO:0000256" key="5">
    <source>
        <dbReference type="ARBA" id="ARBA00022490"/>
    </source>
</evidence>
<evidence type="ECO:0000259" key="13">
    <source>
        <dbReference type="Pfam" id="PF04452"/>
    </source>
</evidence>
<dbReference type="EC" id="2.1.1.193" evidence="3 12"/>